<dbReference type="Pfam" id="PF08843">
    <property type="entry name" value="AbiEii"/>
    <property type="match status" value="1"/>
</dbReference>
<gene>
    <name evidence="1" type="ORF">E3J62_00245</name>
</gene>
<protein>
    <submittedName>
        <fullName evidence="1">Nucleotidyl transferase AbiEii/AbiGii toxin family protein</fullName>
    </submittedName>
</protein>
<accession>A0A523UZM8</accession>
<dbReference type="InterPro" id="IPR014942">
    <property type="entry name" value="AbiEii"/>
</dbReference>
<dbReference type="EMBL" id="SOJN01000006">
    <property type="protein sequence ID" value="TET47831.1"/>
    <property type="molecule type" value="Genomic_DNA"/>
</dbReference>
<keyword evidence="1" id="KW-0808">Transferase</keyword>
<name>A0A523UZM8_UNCT6</name>
<dbReference type="Proteomes" id="UP000315525">
    <property type="component" value="Unassembled WGS sequence"/>
</dbReference>
<comment type="caution">
    <text evidence="1">The sequence shown here is derived from an EMBL/GenBank/DDBJ whole genome shotgun (WGS) entry which is preliminary data.</text>
</comment>
<proteinExistence type="predicted"/>
<dbReference type="AlphaFoldDB" id="A0A523UZM8"/>
<reference evidence="1 2" key="1">
    <citation type="submission" date="2019-03" db="EMBL/GenBank/DDBJ databases">
        <title>Metabolic potential of uncultured bacteria and archaea associated with petroleum seepage in deep-sea sediments.</title>
        <authorList>
            <person name="Dong X."/>
            <person name="Hubert C."/>
        </authorList>
    </citation>
    <scope>NUCLEOTIDE SEQUENCE [LARGE SCALE GENOMIC DNA]</scope>
    <source>
        <strain evidence="1">E44_bin18</strain>
    </source>
</reference>
<evidence type="ECO:0000313" key="1">
    <source>
        <dbReference type="EMBL" id="TET47831.1"/>
    </source>
</evidence>
<dbReference type="Gene3D" id="3.10.450.620">
    <property type="entry name" value="JHP933, nucleotidyltransferase-like core domain"/>
    <property type="match status" value="1"/>
</dbReference>
<sequence>MIEEKFIDLFAHSSKLRDKMVAERDVVLTYALQLLSMSGLLRALAFKGGTCIRKIILGTSGRFSMDLDFTALKGRQPDDFVLEMMEVLNCEFHGITFRLEEGWRITQGGRSFTVTPEYSHGWNAKGAFDLQVSMREQPTLPVRSVPQIEQKYHKHLEFQPDTIPCLEVHEVIAEKVRSLYQRARVRDFFDLYLFGKRPFNKPLVRALVVLKLWQVRDVFEPDSFLERMDSGRYDWQDLSRLVAADFRVDERTILEACIKGFSFLKKLSPEEALIAKDSKAHRQKAARDELVAWCQTLRSNLKN</sequence>
<evidence type="ECO:0000313" key="2">
    <source>
        <dbReference type="Proteomes" id="UP000315525"/>
    </source>
</evidence>
<dbReference type="GO" id="GO:0016740">
    <property type="term" value="F:transferase activity"/>
    <property type="evidence" value="ECO:0007669"/>
    <property type="project" value="UniProtKB-KW"/>
</dbReference>
<organism evidence="1 2">
    <name type="scientific">candidate division TA06 bacterium</name>
    <dbReference type="NCBI Taxonomy" id="2250710"/>
    <lineage>
        <taxon>Bacteria</taxon>
        <taxon>Bacteria division TA06</taxon>
    </lineage>
</organism>